<reference evidence="2 3" key="1">
    <citation type="submission" date="2020-02" db="EMBL/GenBank/DDBJ databases">
        <authorList>
            <person name="Ferguson B K."/>
        </authorList>
    </citation>
    <scope>NUCLEOTIDE SEQUENCE [LARGE SCALE GENOMIC DNA]</scope>
</reference>
<name>A0A6H5I8P3_9HYME</name>
<gene>
    <name evidence="2" type="ORF">TBRA_LOCUS4744</name>
</gene>
<feature type="compositionally biased region" description="Polar residues" evidence="1">
    <location>
        <begin position="178"/>
        <end position="195"/>
    </location>
</feature>
<protein>
    <submittedName>
        <fullName evidence="2">Uncharacterized protein</fullName>
    </submittedName>
</protein>
<organism evidence="2 3">
    <name type="scientific">Trichogramma brassicae</name>
    <dbReference type="NCBI Taxonomy" id="86971"/>
    <lineage>
        <taxon>Eukaryota</taxon>
        <taxon>Metazoa</taxon>
        <taxon>Ecdysozoa</taxon>
        <taxon>Arthropoda</taxon>
        <taxon>Hexapoda</taxon>
        <taxon>Insecta</taxon>
        <taxon>Pterygota</taxon>
        <taxon>Neoptera</taxon>
        <taxon>Endopterygota</taxon>
        <taxon>Hymenoptera</taxon>
        <taxon>Apocrita</taxon>
        <taxon>Proctotrupomorpha</taxon>
        <taxon>Chalcidoidea</taxon>
        <taxon>Trichogrammatidae</taxon>
        <taxon>Trichogramma</taxon>
    </lineage>
</organism>
<feature type="region of interest" description="Disordered" evidence="1">
    <location>
        <begin position="178"/>
        <end position="228"/>
    </location>
</feature>
<feature type="compositionally biased region" description="Acidic residues" evidence="1">
    <location>
        <begin position="211"/>
        <end position="225"/>
    </location>
</feature>
<dbReference type="Proteomes" id="UP000479190">
    <property type="component" value="Unassembled WGS sequence"/>
</dbReference>
<feature type="region of interest" description="Disordered" evidence="1">
    <location>
        <begin position="92"/>
        <end position="134"/>
    </location>
</feature>
<accession>A0A6H5I8P3</accession>
<dbReference type="EMBL" id="CADCXV010000690">
    <property type="protein sequence ID" value="CAB0032818.1"/>
    <property type="molecule type" value="Genomic_DNA"/>
</dbReference>
<proteinExistence type="predicted"/>
<keyword evidence="3" id="KW-1185">Reference proteome</keyword>
<dbReference type="AlphaFoldDB" id="A0A6H5I8P3"/>
<evidence type="ECO:0000313" key="3">
    <source>
        <dbReference type="Proteomes" id="UP000479190"/>
    </source>
</evidence>
<sequence>MTFIYTTAAAAYSACVLSYPILATCWPHVLQLGAAAPAADDKAREPARLQSHHYNDTRRSECGLRPSALKARRWLGHRQLLLATSCDTVTRNNMQQSSRSQLVESSSSEQQQDSSGTSSQSPPPPPSSSLSCKPALVPAVSSSRQAKISFSVDSLLSRSRSSPTVTAISRQLLQQHIVNSRRNSDSPTRPDSQASPDEARASDDEAITPCSDDENLCVDDDSDEEQPLKACPLVPQPIHPAVARSFAASGPAAAVASAWPQAGAPPPGFPHGLPGFAWLPHLPNLHSHMYAGHAGHASPNDSAHVTIITLYEILSTREDMVSESAGQGEAAPRGRDREAQAVSPTAALPELRLGGRPRVPSAGHGGLDAPVHRCRHGQELAGGRCHGEEQPSGSRGRGHVHAAAVASALARASSGAAPALPDLSESSRTHVAAVAAAAAAAASGKEISRLSDGQDRFDRSKTFAMIGCGAAALAAASATLYAIAAKARLVFIDVNLSSSRSLSAFVRRTASRVPTIRGKRREGPIVFCLASDRSPLRPTAGSRACYTRPIARVRRVAASLRTSLDERPSGGRKYRAISPVQQWHSRAAESRAGAAGNYITVENTHRPRRSMLGSRVCAVAIALTYNRLVDITRRSYNTIRMAIIYRKRAGCYTRSSSLWALDAVAPQYIIRARLHRDRSPIRTLSLRIHKIDKQKHGFMKLKIALPILKIGPNHLLLEPPEIIFLMVLIQEIHSTKKVVNQSEQGMKIGLTEDLRLMINKIEVIGVVVEVAEVAEVEEVVEVVEVVMEETEIVMAHLIIHEAMIVGVNKMCMK</sequence>
<evidence type="ECO:0000256" key="1">
    <source>
        <dbReference type="SAM" id="MobiDB-lite"/>
    </source>
</evidence>
<feature type="compositionally biased region" description="Low complexity" evidence="1">
    <location>
        <begin position="95"/>
        <end position="120"/>
    </location>
</feature>
<evidence type="ECO:0000313" key="2">
    <source>
        <dbReference type="EMBL" id="CAB0032818.1"/>
    </source>
</evidence>
<feature type="region of interest" description="Disordered" evidence="1">
    <location>
        <begin position="321"/>
        <end position="340"/>
    </location>
</feature>